<dbReference type="GO" id="GO:0003700">
    <property type="term" value="F:DNA-binding transcription factor activity"/>
    <property type="evidence" value="ECO:0007669"/>
    <property type="project" value="InterPro"/>
</dbReference>
<gene>
    <name evidence="7" type="ordered locus">AXX17_At3g20260</name>
</gene>
<dbReference type="Gene3D" id="1.10.10.60">
    <property type="entry name" value="Homeodomain-like"/>
    <property type="match status" value="1"/>
</dbReference>
<dbReference type="EMBL" id="LUHQ01000003">
    <property type="protein sequence ID" value="OAP05127.1"/>
    <property type="molecule type" value="Genomic_DNA"/>
</dbReference>
<evidence type="ECO:0000256" key="3">
    <source>
        <dbReference type="ARBA" id="ARBA00023163"/>
    </source>
</evidence>
<evidence type="ECO:0000256" key="4">
    <source>
        <dbReference type="ARBA" id="ARBA00023242"/>
    </source>
</evidence>
<keyword evidence="2" id="KW-0805">Transcription regulation</keyword>
<sequence>MVHSYSLELFPIRHPRPRPRFYSPYTRTLASPPSHPSHSIPRRKNCFEFLEEVFKLESVSEQISRIDERIQELEVKQMKRDAVIANVSRMITELQMRTMEERRNIDEDERITTEARSHLFLIRHPRPGYFKKRSWKDCNEFEQEISKIESFPEIISRIDEYVAQLKEEVAYLKIAKAIVEERARIRSIKRAEARKLQAMTNLDEFLEELSSIESHSQKIVKIDEHLKKLDEETKEDEDEDAAKIIQDRSTAREAEIALLMDLRQNFLPPPSMSSSSLQPPSSSTLAPSSSSSLQPPAPLIDFFRSSVSYSHQPPSSSTLATSSSPSLQPPSMSSSSLQPPASLREFFTSSVSYSHQPSSSSTLATSSFFPSSMPYSVRPPDSSDRPSLREFFPSSPSSSIQPPESSSSKRARLSNIFPSPLSSSPSPFVNPFLRPQAQEPTIPNFINPIPQISPGLPALFPNPNPNPNPNPIPNPIRNPDLVWTNRLQLVFDDAVVRLGGLFSATPKAINELISEEGLTGDQIRSHLQVLRDRQKAIADKLALE</sequence>
<keyword evidence="5" id="KW-0175">Coiled coil</keyword>
<dbReference type="NCBIfam" id="TIGR01557">
    <property type="entry name" value="myb_SHAQKYF"/>
    <property type="match status" value="1"/>
</dbReference>
<dbReference type="PANTHER" id="PTHR31003">
    <property type="entry name" value="MYB FAMILY TRANSCRIPTION FACTOR"/>
    <property type="match status" value="1"/>
</dbReference>
<dbReference type="Proteomes" id="UP000078284">
    <property type="component" value="Chromosome 3"/>
</dbReference>
<organism evidence="7 8">
    <name type="scientific">Arabidopsis thaliana</name>
    <name type="common">Mouse-ear cress</name>
    <dbReference type="NCBI Taxonomy" id="3702"/>
    <lineage>
        <taxon>Eukaryota</taxon>
        <taxon>Viridiplantae</taxon>
        <taxon>Streptophyta</taxon>
        <taxon>Embryophyta</taxon>
        <taxon>Tracheophyta</taxon>
        <taxon>Spermatophyta</taxon>
        <taxon>Magnoliopsida</taxon>
        <taxon>eudicotyledons</taxon>
        <taxon>Gunneridae</taxon>
        <taxon>Pentapetalae</taxon>
        <taxon>rosids</taxon>
        <taxon>malvids</taxon>
        <taxon>Brassicales</taxon>
        <taxon>Brassicaceae</taxon>
        <taxon>Camelineae</taxon>
        <taxon>Arabidopsis</taxon>
    </lineage>
</organism>
<protein>
    <recommendedName>
        <fullName evidence="9">Homeodomain-like superfamily protein</fullName>
    </recommendedName>
</protein>
<dbReference type="InterPro" id="IPR006447">
    <property type="entry name" value="Myb_dom_plants"/>
</dbReference>
<evidence type="ECO:0000313" key="8">
    <source>
        <dbReference type="Proteomes" id="UP000078284"/>
    </source>
</evidence>
<feature type="compositionally biased region" description="Low complexity" evidence="6">
    <location>
        <begin position="393"/>
        <end position="425"/>
    </location>
</feature>
<feature type="coiled-coil region" evidence="5">
    <location>
        <begin position="162"/>
        <end position="239"/>
    </location>
</feature>
<evidence type="ECO:0000256" key="6">
    <source>
        <dbReference type="SAM" id="MobiDB-lite"/>
    </source>
</evidence>
<feature type="compositionally biased region" description="Low complexity" evidence="6">
    <location>
        <begin position="272"/>
        <end position="293"/>
    </location>
</feature>
<feature type="region of interest" description="Disordered" evidence="6">
    <location>
        <begin position="311"/>
        <end position="340"/>
    </location>
</feature>
<feature type="region of interest" description="Disordered" evidence="6">
    <location>
        <begin position="269"/>
        <end position="293"/>
    </location>
</feature>
<reference evidence="8" key="1">
    <citation type="journal article" date="2016" name="Proc. Natl. Acad. Sci. U.S.A.">
        <title>Chromosome-level assembly of Arabidopsis thaliana Ler reveals the extent of translocation and inversion polymorphisms.</title>
        <authorList>
            <person name="Zapata L."/>
            <person name="Ding J."/>
            <person name="Willing E.M."/>
            <person name="Hartwig B."/>
            <person name="Bezdan D."/>
            <person name="Jiao W.B."/>
            <person name="Patel V."/>
            <person name="Velikkakam James G."/>
            <person name="Koornneef M."/>
            <person name="Ossowski S."/>
            <person name="Schneeberger K."/>
        </authorList>
    </citation>
    <scope>NUCLEOTIDE SEQUENCE [LARGE SCALE GENOMIC DNA]</scope>
    <source>
        <strain evidence="8">cv. Landsberg erecta</strain>
    </source>
</reference>
<keyword evidence="3" id="KW-0804">Transcription</keyword>
<evidence type="ECO:0000256" key="1">
    <source>
        <dbReference type="ARBA" id="ARBA00004123"/>
    </source>
</evidence>
<proteinExistence type="predicted"/>
<dbReference type="InterPro" id="IPR009057">
    <property type="entry name" value="Homeodomain-like_sf"/>
</dbReference>
<dbReference type="GO" id="GO:0003677">
    <property type="term" value="F:DNA binding"/>
    <property type="evidence" value="ECO:0007669"/>
    <property type="project" value="UniProtKB-KW"/>
</dbReference>
<evidence type="ECO:0000256" key="5">
    <source>
        <dbReference type="SAM" id="Coils"/>
    </source>
</evidence>
<dbReference type="SUPFAM" id="SSF46689">
    <property type="entry name" value="Homeodomain-like"/>
    <property type="match status" value="1"/>
</dbReference>
<evidence type="ECO:0000256" key="2">
    <source>
        <dbReference type="ARBA" id="ARBA00023015"/>
    </source>
</evidence>
<comment type="subcellular location">
    <subcellularLocation>
        <location evidence="1">Nucleus</location>
    </subcellularLocation>
</comment>
<dbReference type="AlphaFoldDB" id="A0A178VFA3"/>
<keyword evidence="4" id="KW-0539">Nucleus</keyword>
<accession>A0A178VFA3</accession>
<dbReference type="IntAct" id="A0A178VFA3">
    <property type="interactions" value="137"/>
</dbReference>
<comment type="caution">
    <text evidence="7">The sequence shown here is derived from an EMBL/GenBank/DDBJ whole genome shotgun (WGS) entry which is preliminary data.</text>
</comment>
<dbReference type="ExpressionAtlas" id="A0A178VFA3">
    <property type="expression patterns" value="baseline and differential"/>
</dbReference>
<dbReference type="InterPro" id="IPR044787">
    <property type="entry name" value="HHO5-like"/>
</dbReference>
<dbReference type="PANTHER" id="PTHR31003:SF3">
    <property type="entry name" value="HOMEODOMAIN-LIKE SUPERFAMILY PROTEIN-RELATED"/>
    <property type="match status" value="1"/>
</dbReference>
<dbReference type="GO" id="GO:0005634">
    <property type="term" value="C:nucleus"/>
    <property type="evidence" value="ECO:0007669"/>
    <property type="project" value="UniProtKB-SubCell"/>
</dbReference>
<evidence type="ECO:0000313" key="7">
    <source>
        <dbReference type="EMBL" id="OAP05127.1"/>
    </source>
</evidence>
<name>A0A178VFA3_ARATH</name>
<feature type="region of interest" description="Disordered" evidence="6">
    <location>
        <begin position="374"/>
        <end position="425"/>
    </location>
</feature>
<evidence type="ECO:0008006" key="9">
    <source>
        <dbReference type="Google" id="ProtNLM"/>
    </source>
</evidence>